<feature type="transmembrane region" description="Helical" evidence="10">
    <location>
        <begin position="459"/>
        <end position="478"/>
    </location>
</feature>
<evidence type="ECO:0000313" key="14">
    <source>
        <dbReference type="Proteomes" id="UP001206925"/>
    </source>
</evidence>
<evidence type="ECO:0000259" key="11">
    <source>
        <dbReference type="Pfam" id="PF04535"/>
    </source>
</evidence>
<evidence type="ECO:0000256" key="6">
    <source>
        <dbReference type="ARBA" id="ARBA00022692"/>
    </source>
</evidence>
<keyword evidence="4 10" id="KW-1003">Cell membrane</keyword>
<evidence type="ECO:0000259" key="12">
    <source>
        <dbReference type="Pfam" id="PF20160"/>
    </source>
</evidence>
<dbReference type="InterPro" id="IPR045344">
    <property type="entry name" value="C-JID"/>
</dbReference>
<evidence type="ECO:0000256" key="2">
    <source>
        <dbReference type="ARBA" id="ARBA00007651"/>
    </source>
</evidence>
<keyword evidence="9 10" id="KW-0472">Membrane</keyword>
<evidence type="ECO:0000256" key="3">
    <source>
        <dbReference type="ARBA" id="ARBA00011489"/>
    </source>
</evidence>
<evidence type="ECO:0000256" key="10">
    <source>
        <dbReference type="RuleBase" id="RU361233"/>
    </source>
</evidence>
<feature type="transmembrane region" description="Helical" evidence="10">
    <location>
        <begin position="416"/>
        <end position="438"/>
    </location>
</feature>
<feature type="transmembrane region" description="Helical" evidence="10">
    <location>
        <begin position="377"/>
        <end position="396"/>
    </location>
</feature>
<gene>
    <name evidence="13" type="ORF">M8C21_020952</name>
</gene>
<comment type="subunit">
    <text evidence="3 10">Homodimer and heterodimers.</text>
</comment>
<dbReference type="PANTHER" id="PTHR33573:SF15">
    <property type="entry name" value="CASP-LIKE PROTEIN 4A4"/>
    <property type="match status" value="1"/>
</dbReference>
<comment type="subcellular location">
    <subcellularLocation>
        <location evidence="1 10">Cell membrane</location>
        <topology evidence="1 10">Multi-pass membrane protein</topology>
    </subcellularLocation>
</comment>
<keyword evidence="14" id="KW-1185">Reference proteome</keyword>
<keyword evidence="5" id="KW-0433">Leucine-rich repeat</keyword>
<proteinExistence type="inferred from homology"/>
<reference evidence="13" key="1">
    <citation type="submission" date="2022-06" db="EMBL/GenBank/DDBJ databases">
        <title>Uncovering the hologenomic basis of an extraordinary plant invasion.</title>
        <authorList>
            <person name="Bieker V.C."/>
            <person name="Martin M.D."/>
            <person name="Gilbert T."/>
            <person name="Hodgins K."/>
            <person name="Battlay P."/>
            <person name="Petersen B."/>
            <person name="Wilson J."/>
        </authorList>
    </citation>
    <scope>NUCLEOTIDE SEQUENCE</scope>
    <source>
        <strain evidence="13">AA19_3_7</strain>
        <tissue evidence="13">Leaf</tissue>
    </source>
</reference>
<dbReference type="Proteomes" id="UP001206925">
    <property type="component" value="Unassembled WGS sequence"/>
</dbReference>
<feature type="domain" description="Casparian strip membrane protein" evidence="11">
    <location>
        <begin position="333"/>
        <end position="466"/>
    </location>
</feature>
<dbReference type="InterPro" id="IPR006702">
    <property type="entry name" value="CASP_dom"/>
</dbReference>
<comment type="caution">
    <text evidence="13">The sequence shown here is derived from an EMBL/GenBank/DDBJ whole genome shotgun (WGS) entry which is preliminary data.</text>
</comment>
<comment type="similarity">
    <text evidence="2 10">Belongs to the Casparian strip membrane proteins (CASP) family.</text>
</comment>
<dbReference type="EMBL" id="JAMZMK010007435">
    <property type="protein sequence ID" value="KAI7744812.1"/>
    <property type="molecule type" value="Genomic_DNA"/>
</dbReference>
<dbReference type="Pfam" id="PF20160">
    <property type="entry name" value="C-JID"/>
    <property type="match status" value="1"/>
</dbReference>
<dbReference type="Pfam" id="PF04535">
    <property type="entry name" value="CASP_dom"/>
    <property type="match status" value="1"/>
</dbReference>
<evidence type="ECO:0000256" key="5">
    <source>
        <dbReference type="ARBA" id="ARBA00022614"/>
    </source>
</evidence>
<evidence type="ECO:0000256" key="4">
    <source>
        <dbReference type="ARBA" id="ARBA00022475"/>
    </source>
</evidence>
<organism evidence="13 14">
    <name type="scientific">Ambrosia artemisiifolia</name>
    <name type="common">Common ragweed</name>
    <dbReference type="NCBI Taxonomy" id="4212"/>
    <lineage>
        <taxon>Eukaryota</taxon>
        <taxon>Viridiplantae</taxon>
        <taxon>Streptophyta</taxon>
        <taxon>Embryophyta</taxon>
        <taxon>Tracheophyta</taxon>
        <taxon>Spermatophyta</taxon>
        <taxon>Magnoliopsida</taxon>
        <taxon>eudicotyledons</taxon>
        <taxon>Gunneridae</taxon>
        <taxon>Pentapetalae</taxon>
        <taxon>asterids</taxon>
        <taxon>campanulids</taxon>
        <taxon>Asterales</taxon>
        <taxon>Asteraceae</taxon>
        <taxon>Asteroideae</taxon>
        <taxon>Heliantheae alliance</taxon>
        <taxon>Heliantheae</taxon>
        <taxon>Ambrosia</taxon>
    </lineage>
</organism>
<keyword evidence="7" id="KW-0677">Repeat</keyword>
<sequence>MPNCIRSLPRLKELSMRYCDKLISIEHPPPMLGRLSIEPSLYHSKVKKIKFDPKMSPLNFNGGWKTLEPWSFEIDGMVKIQPLVDVDEKMHYEFGIFSTFYEGNEMPEWIELRSEGASISFTIPPSKKLHGLNFCCVEMHPLHNLFMLPMIKVSNITKDYTWIYDHYVDQFELGGKYINFLSHWMFGPNEMESDDEITITVKEIPNPVRNTQVTKICGVRLVYEDEMIEDGLHYYKSWNHIIGEDLSGEVEFKAFSQNKPEILGQSNHTYDIHCLTGEMNDGSGVLVVPRQPVVVVSPSAAYSSTPAMGIPTPSPFSFSVASTRWSSSRPYNHVFGLVLRAMMMVFSFGSSLALAVTMSNNSQQDSHKQGFQDHPELVYSFIITSLAFIYSTYQLFKGIWDIAFKEALISDKTSDYTSFILDQLAGYLLVSCSAVTALMINQQPLSGNTSLKRAARASVCLSVAAFLTTAVSAILSGYKLSKRVMW</sequence>
<accession>A0AAD5CN43</accession>
<evidence type="ECO:0000313" key="13">
    <source>
        <dbReference type="EMBL" id="KAI7744812.1"/>
    </source>
</evidence>
<name>A0AAD5CN43_AMBAR</name>
<protein>
    <recommendedName>
        <fullName evidence="10">CASP-like protein</fullName>
    </recommendedName>
</protein>
<dbReference type="GO" id="GO:0005886">
    <property type="term" value="C:plasma membrane"/>
    <property type="evidence" value="ECO:0007669"/>
    <property type="project" value="UniProtKB-SubCell"/>
</dbReference>
<evidence type="ECO:0000256" key="8">
    <source>
        <dbReference type="ARBA" id="ARBA00022989"/>
    </source>
</evidence>
<evidence type="ECO:0000256" key="1">
    <source>
        <dbReference type="ARBA" id="ARBA00004651"/>
    </source>
</evidence>
<keyword evidence="8 10" id="KW-1133">Transmembrane helix</keyword>
<evidence type="ECO:0000256" key="7">
    <source>
        <dbReference type="ARBA" id="ARBA00022737"/>
    </source>
</evidence>
<dbReference type="AlphaFoldDB" id="A0AAD5CN43"/>
<dbReference type="PANTHER" id="PTHR33573">
    <property type="entry name" value="CASP-LIKE PROTEIN 4A4"/>
    <property type="match status" value="1"/>
</dbReference>
<keyword evidence="6 10" id="KW-0812">Transmembrane</keyword>
<feature type="domain" description="C-JID" evidence="12">
    <location>
        <begin position="102"/>
        <end position="226"/>
    </location>
</feature>
<evidence type="ECO:0000256" key="9">
    <source>
        <dbReference type="ARBA" id="ARBA00023136"/>
    </source>
</evidence>
<feature type="transmembrane region" description="Helical" evidence="10">
    <location>
        <begin position="334"/>
        <end position="356"/>
    </location>
</feature>